<protein>
    <recommendedName>
        <fullName evidence="2">Zn(2)-C6 fungal-type domain-containing protein</fullName>
    </recommendedName>
</protein>
<feature type="compositionally biased region" description="Basic and acidic residues" evidence="1">
    <location>
        <begin position="806"/>
        <end position="865"/>
    </location>
</feature>
<accession>A0A8H3DKI9</accession>
<feature type="compositionally biased region" description="Low complexity" evidence="1">
    <location>
        <begin position="656"/>
        <end position="671"/>
    </location>
</feature>
<feature type="region of interest" description="Disordered" evidence="1">
    <location>
        <begin position="707"/>
        <end position="743"/>
    </location>
</feature>
<dbReference type="OrthoDB" id="3260343at2759"/>
<evidence type="ECO:0000313" key="4">
    <source>
        <dbReference type="Proteomes" id="UP000663843"/>
    </source>
</evidence>
<feature type="region of interest" description="Disordered" evidence="1">
    <location>
        <begin position="343"/>
        <end position="691"/>
    </location>
</feature>
<feature type="region of interest" description="Disordered" evidence="1">
    <location>
        <begin position="188"/>
        <end position="329"/>
    </location>
</feature>
<dbReference type="PROSITE" id="PS50048">
    <property type="entry name" value="ZN2_CY6_FUNGAL_2"/>
    <property type="match status" value="2"/>
</dbReference>
<evidence type="ECO:0000256" key="1">
    <source>
        <dbReference type="SAM" id="MobiDB-lite"/>
    </source>
</evidence>
<feature type="domain" description="Zn(2)-C6 fungal-type" evidence="2">
    <location>
        <begin position="29"/>
        <end position="58"/>
    </location>
</feature>
<feature type="region of interest" description="Disordered" evidence="1">
    <location>
        <begin position="898"/>
        <end position="1051"/>
    </location>
</feature>
<feature type="domain" description="Zn(2)-C6 fungal-type" evidence="2">
    <location>
        <begin position="130"/>
        <end position="160"/>
    </location>
</feature>
<dbReference type="GO" id="GO:0008270">
    <property type="term" value="F:zinc ion binding"/>
    <property type="evidence" value="ECO:0007669"/>
    <property type="project" value="InterPro"/>
</dbReference>
<feature type="compositionally biased region" description="Basic and acidic residues" evidence="1">
    <location>
        <begin position="314"/>
        <end position="324"/>
    </location>
</feature>
<dbReference type="InterPro" id="IPR036864">
    <property type="entry name" value="Zn2-C6_fun-type_DNA-bd_sf"/>
</dbReference>
<feature type="compositionally biased region" description="Basic and acidic residues" evidence="1">
    <location>
        <begin position="482"/>
        <end position="503"/>
    </location>
</feature>
<feature type="compositionally biased region" description="Basic and acidic residues" evidence="1">
    <location>
        <begin position="359"/>
        <end position="369"/>
    </location>
</feature>
<feature type="compositionally biased region" description="Low complexity" evidence="1">
    <location>
        <begin position="200"/>
        <end position="226"/>
    </location>
</feature>
<feature type="compositionally biased region" description="Basic residues" evidence="1">
    <location>
        <begin position="1256"/>
        <end position="1269"/>
    </location>
</feature>
<dbReference type="EMBL" id="CAJMWT010008243">
    <property type="protein sequence ID" value="CAE6531836.1"/>
    <property type="molecule type" value="Genomic_DNA"/>
</dbReference>
<feature type="compositionally biased region" description="Acidic residues" evidence="1">
    <location>
        <begin position="1321"/>
        <end position="1357"/>
    </location>
</feature>
<feature type="compositionally biased region" description="Polar residues" evidence="1">
    <location>
        <begin position="540"/>
        <end position="551"/>
    </location>
</feature>
<feature type="compositionally biased region" description="Low complexity" evidence="1">
    <location>
        <begin position="255"/>
        <end position="265"/>
    </location>
</feature>
<dbReference type="SUPFAM" id="SSF57701">
    <property type="entry name" value="Zn2/Cys6 DNA-binding domain"/>
    <property type="match status" value="2"/>
</dbReference>
<evidence type="ECO:0000313" key="3">
    <source>
        <dbReference type="EMBL" id="CAE6531836.1"/>
    </source>
</evidence>
<dbReference type="Gene3D" id="4.10.240.10">
    <property type="entry name" value="Zn(2)-C6 fungal-type DNA-binding domain"/>
    <property type="match status" value="2"/>
</dbReference>
<gene>
    <name evidence="3" type="ORF">RDB_LOCUS179870</name>
</gene>
<dbReference type="SMART" id="SM00066">
    <property type="entry name" value="GAL4"/>
    <property type="match status" value="2"/>
</dbReference>
<feature type="compositionally biased region" description="Basic and acidic residues" evidence="1">
    <location>
        <begin position="959"/>
        <end position="972"/>
    </location>
</feature>
<feature type="compositionally biased region" description="Basic and acidic residues" evidence="1">
    <location>
        <begin position="1039"/>
        <end position="1048"/>
    </location>
</feature>
<dbReference type="Proteomes" id="UP000663843">
    <property type="component" value="Unassembled WGS sequence"/>
</dbReference>
<dbReference type="GO" id="GO:0000981">
    <property type="term" value="F:DNA-binding transcription factor activity, RNA polymerase II-specific"/>
    <property type="evidence" value="ECO:0007669"/>
    <property type="project" value="InterPro"/>
</dbReference>
<feature type="compositionally biased region" description="Polar residues" evidence="1">
    <location>
        <begin position="378"/>
        <end position="415"/>
    </location>
</feature>
<evidence type="ECO:0000259" key="2">
    <source>
        <dbReference type="PROSITE" id="PS50048"/>
    </source>
</evidence>
<dbReference type="InterPro" id="IPR001138">
    <property type="entry name" value="Zn2Cys6_DnaBD"/>
</dbReference>
<organism evidence="3 4">
    <name type="scientific">Rhizoctonia solani</name>
    <dbReference type="NCBI Taxonomy" id="456999"/>
    <lineage>
        <taxon>Eukaryota</taxon>
        <taxon>Fungi</taxon>
        <taxon>Dikarya</taxon>
        <taxon>Basidiomycota</taxon>
        <taxon>Agaricomycotina</taxon>
        <taxon>Agaricomycetes</taxon>
        <taxon>Cantharellales</taxon>
        <taxon>Ceratobasidiaceae</taxon>
        <taxon>Rhizoctonia</taxon>
    </lineage>
</organism>
<feature type="compositionally biased region" description="Basic and acidic residues" evidence="1">
    <location>
        <begin position="1358"/>
        <end position="1372"/>
    </location>
</feature>
<feature type="compositionally biased region" description="Basic and acidic residues" evidence="1">
    <location>
        <begin position="767"/>
        <end position="794"/>
    </location>
</feature>
<name>A0A8H3DKI9_9AGAM</name>
<feature type="compositionally biased region" description="Acidic residues" evidence="1">
    <location>
        <begin position="1289"/>
        <end position="1304"/>
    </location>
</feature>
<feature type="compositionally biased region" description="Basic residues" evidence="1">
    <location>
        <begin position="460"/>
        <end position="471"/>
    </location>
</feature>
<feature type="compositionally biased region" description="Basic and acidic residues" evidence="1">
    <location>
        <begin position="416"/>
        <end position="430"/>
    </location>
</feature>
<reference evidence="3" key="1">
    <citation type="submission" date="2021-01" db="EMBL/GenBank/DDBJ databases">
        <authorList>
            <person name="Kaushik A."/>
        </authorList>
    </citation>
    <scope>NUCLEOTIDE SEQUENCE</scope>
    <source>
        <strain evidence="3">AG2-2IIIB</strain>
    </source>
</reference>
<proteinExistence type="predicted"/>
<feature type="compositionally biased region" description="Basic and acidic residues" evidence="1">
    <location>
        <begin position="1270"/>
        <end position="1288"/>
    </location>
</feature>
<dbReference type="CDD" id="cd00067">
    <property type="entry name" value="GAL4"/>
    <property type="match status" value="2"/>
</dbReference>
<sequence>MSPSLTSHDARRRELLSIDALVDRPSTRQCGKCQEAQTRCDGHEPCRNCEVRGTLCGYAWSSFSAPHTLPPIHPQQQPQQPQAFPPPAKRRSPVPTGSIFPRSNPINGGWAIVPQGTNAPTAHPSGPVLSCKTCQARNTPCDGVTPVCGSCRIRRLECYLATPASSHPDRRNGNSTSMTWSARDRQALNPRSFPPSLSQAAMLLPPSRPRAPSDASKPSASRSSLLFMLNPKPEGKLASGSKPPAQRPTGLKPITTATTPTHHVTPPTPVAPASMEKAQAAMDVDPSTSPGSSSAGASLSRRPSRKRSASPESHYGREREDSPGRESVSSLGLSALAMNERRNRALSHAHSPQSSIDSHPGRHALEPHSPRTHLARNSIDSNARSSARNSIDSHPSQSARGSMDSHSPTRSTRNSLDLHSRGQPLDEAHSARGLNPGDPHSNRLIDPHSNSRPIDPHSQSHPHPHSHPHSHRPVDPYPTRPAEIHHANRPMDTRPIDAHRRSIDQPTSLASPIDPNRPRSRSKSSLSHLLDGGGFGGMSSPKSPVHATSPTHPRPTDLIKPTSPVHTTPPHTASVTPPHTARPPRTPLSEFGPGPSPTTTTHPGPSPKTHGHSPTASRAFGPGTSPTAYGPGPGPSPTAKTFGPGPSPTNPFSPQSHAPTKSPTATSSSEPFSRPVSAESFTRPLSRDQPVHKASISTALADMNLKSAGTSRASSPGGHGRDVFVHSAFNGANPPNPRPYPWTFGAAGENIKAEGRMANVWRHETEAGMRRREAEAELRKQDQVELQRRRSEGAKRRKLGEEDVDQERRGSSTADERRMSIVSEERRMSIVEPEMRESDRRMSIVEPEKRVEPERRAVEPEKRMSGIEMTIPESERQMSIVEQLRKATGVAAKEAGRVISSNSLPNPRPTTDVFNRSRRESAPMPMPARWTDDKSKSPIVINDSPEVGIGDAEMDLPEPTEKLFPERVKAPEPDSASQSTPLAPFGHIWPPPVINDPGKKGRRPKELEPVPARSFITPLNLPPTPAMTHVKQPTPVVDDEPKDKDKEAGPSQLSVLRSMLTTMPPPTAFGTALQEFVSTPATKARRNRAIVMTKTLMKDALGVLLDPQTDELLKDYVPPEKKKEDEKPDGTRRKMSVAIDSADHTSLEFRAWVKRMFSTIKTNQDKDVLAFDGKPVVVEDDIYTTIMICHSQGNHCSVDETAKLVDQEHSWVPRALIEAFVQKCPGCPLENKITSTTNKPRKRKPPVRGAGAGAGAKRKSTMAARRGKKHDGNESTRRSRKASGKEASPDESDGEDGDQEEDELKESGDEAGPADVKTDPDPEPDQDQDQDPDQDPDEVEPEDELDDTEEPEVESEDEHVSRPSSEGRKNGA</sequence>
<feature type="region of interest" description="Disordered" evidence="1">
    <location>
        <begin position="767"/>
        <end position="876"/>
    </location>
</feature>
<feature type="compositionally biased region" description="Low complexity" evidence="1">
    <location>
        <begin position="561"/>
        <end position="579"/>
    </location>
</feature>
<feature type="region of interest" description="Disordered" evidence="1">
    <location>
        <begin position="67"/>
        <end position="105"/>
    </location>
</feature>
<feature type="compositionally biased region" description="Low complexity" evidence="1">
    <location>
        <begin position="286"/>
        <end position="301"/>
    </location>
</feature>
<comment type="caution">
    <text evidence="3">The sequence shown here is derived from an EMBL/GenBank/DDBJ whole genome shotgun (WGS) entry which is preliminary data.</text>
</comment>
<feature type="region of interest" description="Disordered" evidence="1">
    <location>
        <begin position="1228"/>
        <end position="1372"/>
    </location>
</feature>